<dbReference type="RefSeq" id="WP_182533903.1">
    <property type="nucleotide sequence ID" value="NZ_JACJIP010000001.1"/>
</dbReference>
<evidence type="ECO:0000313" key="2">
    <source>
        <dbReference type="Proteomes" id="UP000567067"/>
    </source>
</evidence>
<gene>
    <name evidence="1" type="ORF">FHR92_000198</name>
</gene>
<organism evidence="1 2">
    <name type="scientific">Fontibacillus solani</name>
    <dbReference type="NCBI Taxonomy" id="1572857"/>
    <lineage>
        <taxon>Bacteria</taxon>
        <taxon>Bacillati</taxon>
        <taxon>Bacillota</taxon>
        <taxon>Bacilli</taxon>
        <taxon>Bacillales</taxon>
        <taxon>Paenibacillaceae</taxon>
        <taxon>Fontibacillus</taxon>
    </lineage>
</organism>
<dbReference type="EMBL" id="JACJIP010000001">
    <property type="protein sequence ID" value="MBA9083755.1"/>
    <property type="molecule type" value="Genomic_DNA"/>
</dbReference>
<keyword evidence="2" id="KW-1185">Reference proteome</keyword>
<name>A0A7W3SPB7_9BACL</name>
<dbReference type="AlphaFoldDB" id="A0A7W3SPB7"/>
<sequence>MNSPEETLGSSLNEYKLGVNMLGIRQADIAPGDEAYREIAANLLFEVAQEQEIDPRL</sequence>
<proteinExistence type="predicted"/>
<comment type="caution">
    <text evidence="1">The sequence shown here is derived from an EMBL/GenBank/DDBJ whole genome shotgun (WGS) entry which is preliminary data.</text>
</comment>
<dbReference type="Proteomes" id="UP000567067">
    <property type="component" value="Unassembled WGS sequence"/>
</dbReference>
<protein>
    <submittedName>
        <fullName evidence="1">Uncharacterized protein</fullName>
    </submittedName>
</protein>
<reference evidence="1 2" key="1">
    <citation type="submission" date="2020-08" db="EMBL/GenBank/DDBJ databases">
        <title>Genomic Encyclopedia of Type Strains, Phase III (KMG-III): the genomes of soil and plant-associated and newly described type strains.</title>
        <authorList>
            <person name="Whitman W."/>
        </authorList>
    </citation>
    <scope>NUCLEOTIDE SEQUENCE [LARGE SCALE GENOMIC DNA]</scope>
    <source>
        <strain evidence="1 2">CECT 8693</strain>
    </source>
</reference>
<evidence type="ECO:0000313" key="1">
    <source>
        <dbReference type="EMBL" id="MBA9083755.1"/>
    </source>
</evidence>
<dbReference type="Gene3D" id="3.30.470.30">
    <property type="entry name" value="DNA ligase/mRNA capping enzyme"/>
    <property type="match status" value="1"/>
</dbReference>
<accession>A0A7W3SPB7</accession>